<evidence type="ECO:0000313" key="2">
    <source>
        <dbReference type="Proteomes" id="UP001470230"/>
    </source>
</evidence>
<evidence type="ECO:0000313" key="1">
    <source>
        <dbReference type="EMBL" id="KAK8847831.1"/>
    </source>
</evidence>
<gene>
    <name evidence="1" type="ORF">M9Y10_018863</name>
</gene>
<dbReference type="Proteomes" id="UP001470230">
    <property type="component" value="Unassembled WGS sequence"/>
</dbReference>
<dbReference type="Pfam" id="PF02450">
    <property type="entry name" value="LCAT"/>
    <property type="match status" value="1"/>
</dbReference>
<proteinExistence type="predicted"/>
<accession>A0ABR2HI03</accession>
<sequence>MFLLPFLLAYKNPVVLLPPFYGTNLWATYNQTNLPWYCDKKQDDKLLWLSTSYMGPLKMKCLFKMLTTFIDDNDNIVNWPNVSINIHDFGGDESASYVVQSERFNKKFEPSMKNLVDHFTNLGWELKKDLFIAPYDWRIAPTFSDDFWPQLKKLIEQAYDVEKQKVTLIGFSLGGYMIQQFLSKHCDSAEWKEKYISQCILISPSFAGDIQMLYNLWSKRIPTFPVLHFDALSNCIEHMPSVHAHIPNEIIYSDVVLAIGPDGREYKGKDLYSLIMEHLINNENSRKIFDKSQLIRKEVPKDLGVKITLLMNSKRKTCVALNFSKGFDKNPIRILGEGDGTMPAYGHRWVCKHFKNITCIDFKNTSKYYDHYPLISTKRVLDIVSNITYYNKIPDLENKEEFIGGNDEVD</sequence>
<comment type="caution">
    <text evidence="1">The sequence shown here is derived from an EMBL/GenBank/DDBJ whole genome shotgun (WGS) entry which is preliminary data.</text>
</comment>
<name>A0ABR2HI03_9EUKA</name>
<dbReference type="InterPro" id="IPR003386">
    <property type="entry name" value="LACT/PDAT_acylTrfase"/>
</dbReference>
<dbReference type="EMBL" id="JAPFFF010000027">
    <property type="protein sequence ID" value="KAK8847831.1"/>
    <property type="molecule type" value="Genomic_DNA"/>
</dbReference>
<protein>
    <recommendedName>
        <fullName evidence="3">Lecithin:cholesterol acyltransferase family protein</fullName>
    </recommendedName>
</protein>
<organism evidence="1 2">
    <name type="scientific">Tritrichomonas musculus</name>
    <dbReference type="NCBI Taxonomy" id="1915356"/>
    <lineage>
        <taxon>Eukaryota</taxon>
        <taxon>Metamonada</taxon>
        <taxon>Parabasalia</taxon>
        <taxon>Tritrichomonadida</taxon>
        <taxon>Tritrichomonadidae</taxon>
        <taxon>Tritrichomonas</taxon>
    </lineage>
</organism>
<reference evidence="1 2" key="1">
    <citation type="submission" date="2024-04" db="EMBL/GenBank/DDBJ databases">
        <title>Tritrichomonas musculus Genome.</title>
        <authorList>
            <person name="Alves-Ferreira E."/>
            <person name="Grigg M."/>
            <person name="Lorenzi H."/>
            <person name="Galac M."/>
        </authorList>
    </citation>
    <scope>NUCLEOTIDE SEQUENCE [LARGE SCALE GENOMIC DNA]</scope>
    <source>
        <strain evidence="1 2">EAF2021</strain>
    </source>
</reference>
<dbReference type="PANTHER" id="PTHR11440">
    <property type="entry name" value="LECITHIN-CHOLESTEROL ACYLTRANSFERASE-RELATED"/>
    <property type="match status" value="1"/>
</dbReference>
<evidence type="ECO:0008006" key="3">
    <source>
        <dbReference type="Google" id="ProtNLM"/>
    </source>
</evidence>
<dbReference type="Gene3D" id="3.40.50.1820">
    <property type="entry name" value="alpha/beta hydrolase"/>
    <property type="match status" value="1"/>
</dbReference>
<dbReference type="InterPro" id="IPR029058">
    <property type="entry name" value="AB_hydrolase_fold"/>
</dbReference>
<keyword evidence="2" id="KW-1185">Reference proteome</keyword>
<dbReference type="SUPFAM" id="SSF53474">
    <property type="entry name" value="alpha/beta-Hydrolases"/>
    <property type="match status" value="1"/>
</dbReference>